<evidence type="ECO:0000256" key="1">
    <source>
        <dbReference type="SAM" id="MobiDB-lite"/>
    </source>
</evidence>
<comment type="caution">
    <text evidence="2">The sequence shown here is derived from an EMBL/GenBank/DDBJ whole genome shotgun (WGS) entry which is preliminary data.</text>
</comment>
<reference evidence="2" key="1">
    <citation type="submission" date="2023-10" db="EMBL/GenBank/DDBJ databases">
        <authorList>
            <person name="Chen Y."/>
            <person name="Shah S."/>
            <person name="Dougan E. K."/>
            <person name="Thang M."/>
            <person name="Chan C."/>
        </authorList>
    </citation>
    <scope>NUCLEOTIDE SEQUENCE [LARGE SCALE GENOMIC DNA]</scope>
</reference>
<proteinExistence type="predicted"/>
<feature type="non-terminal residue" evidence="2">
    <location>
        <position position="1"/>
    </location>
</feature>
<accession>A0ABN9XID8</accession>
<gene>
    <name evidence="2" type="ORF">PCOR1329_LOCUS77020</name>
</gene>
<feature type="non-terminal residue" evidence="2">
    <location>
        <position position="1121"/>
    </location>
</feature>
<evidence type="ECO:0000313" key="3">
    <source>
        <dbReference type="Proteomes" id="UP001189429"/>
    </source>
</evidence>
<organism evidence="2 3">
    <name type="scientific">Prorocentrum cordatum</name>
    <dbReference type="NCBI Taxonomy" id="2364126"/>
    <lineage>
        <taxon>Eukaryota</taxon>
        <taxon>Sar</taxon>
        <taxon>Alveolata</taxon>
        <taxon>Dinophyceae</taxon>
        <taxon>Prorocentrales</taxon>
        <taxon>Prorocentraceae</taxon>
        <taxon>Prorocentrum</taxon>
    </lineage>
</organism>
<evidence type="ECO:0000313" key="2">
    <source>
        <dbReference type="EMBL" id="CAK0899533.1"/>
    </source>
</evidence>
<dbReference type="EMBL" id="CAUYUJ010020619">
    <property type="protein sequence ID" value="CAK0899533.1"/>
    <property type="molecule type" value="Genomic_DNA"/>
</dbReference>
<feature type="region of interest" description="Disordered" evidence="1">
    <location>
        <begin position="909"/>
        <end position="946"/>
    </location>
</feature>
<name>A0ABN9XID8_9DINO</name>
<dbReference type="Proteomes" id="UP001189429">
    <property type="component" value="Unassembled WGS sequence"/>
</dbReference>
<keyword evidence="3" id="KW-1185">Reference proteome</keyword>
<protein>
    <submittedName>
        <fullName evidence="2">Uncharacterized protein</fullName>
    </submittedName>
</protein>
<sequence length="1121" mass="125291">DVAAVGGEAGGGGARFPQRLPVADHLKRVKDKSARRALTRFFQDANAVVSEVASRYTNVRQQWNRRQLRAGDHLQQLTAPVARATRRVCDDVGGGPQEIQSKRRRLHANQWTLSGTLQYAFSRIGGNFAGLARTSHRELDAVATTALSHRSRLGDHIRQWRLALETGTCSASWAIVHRAFDLTPMTLNFGCCADLIRPVARFWWRDVAKCASGTPSVRSELISYSEYQRRGLAKGREPRAGVLHIMAQTLRVTWTEGEAERDVLAGLGFEAARDLPGDLRSESPVMPYVFMGSKGASTLWEGMEAGTKDLNWEGLVRLSKCLKMLLYSMGSDLDSSNQRLKLHVLSLVRDHNKRAQECEGGAVGVIAVLDMICLVHVLHRVVEKAFGTEELIPRLHSVCFMSGETGRSEMMLKVLKGIIVHDLEHGGFCPHARPPLGATERSSQILNMTLLRSIYTRGRLLSETMAKNQDYLLELGNALLEVANGDWRVVGFQHFCYKPGCCGGHRLDVCAERLLSVLRQAVFDRVSEKVPACNRWYTFGTALEVQGLGVFMHQILPRVIVQLHSDGMLDNDKPIAEDDPDVSFKVYRTKKVKQSIAFMSDPKTPFVVASAALATEPLDHMTNRMQHLDHAQKCPLVEFVGGGLSMQSAAMTHLRHLVCDATPGTPPKPSRTAWQLGLMKHLFGMTSDFALSSEQYRNTIIGVSSQVDARVEALMVRWPLKLLAARAAADSVDSAMPVLREFYAAKSCCLDEFFSEPFRTACPTIDHIDGPAWQFLQQAGRRCNVTNMPLENLLAQMKSSLGQTKKKPSVETLAYVAELSSLMKDHLAKGFKNSVVQKRSEMQNGGVPLEADSTHRARRLARPKPMVARPDMAWRNIKYNQWKREHPGSTPEERRVFFEQITQEWSGMSRVQRREALPSRRPRAGGEDGGAPPAAEEAEEDEVTRERRLQQWTSGNVDWPVSEAVLEAKLGIGRGVVGRSAELRWQARGDLVVEDKGAIPGDRDYCRRYSCQERHRGLCFTMHSHVYERVMKCALAVERFFTADMLHGCFQMAGVCGGGERWAVEFHFSDIRARRPFHHQTHSFTVISQVDPAGNEYRPIRCGDYDDGDCFKHIGSHALIL</sequence>